<reference evidence="2" key="1">
    <citation type="submission" date="2014-09" db="EMBL/GenBank/DDBJ databases">
        <authorList>
            <person name="Magalhaes I.L.F."/>
            <person name="Oliveira U."/>
            <person name="Santos F.R."/>
            <person name="Vidigal T.H.D.A."/>
            <person name="Brescovit A.D."/>
            <person name="Santos A.J."/>
        </authorList>
    </citation>
    <scope>NUCLEOTIDE SEQUENCE</scope>
    <source>
        <tissue evidence="2">Shoot tissue taken approximately 20 cm above the soil surface</tissue>
    </source>
</reference>
<organism evidence="2">
    <name type="scientific">Arundo donax</name>
    <name type="common">Giant reed</name>
    <name type="synonym">Donax arundinaceus</name>
    <dbReference type="NCBI Taxonomy" id="35708"/>
    <lineage>
        <taxon>Eukaryota</taxon>
        <taxon>Viridiplantae</taxon>
        <taxon>Streptophyta</taxon>
        <taxon>Embryophyta</taxon>
        <taxon>Tracheophyta</taxon>
        <taxon>Spermatophyta</taxon>
        <taxon>Magnoliopsida</taxon>
        <taxon>Liliopsida</taxon>
        <taxon>Poales</taxon>
        <taxon>Poaceae</taxon>
        <taxon>PACMAD clade</taxon>
        <taxon>Arundinoideae</taxon>
        <taxon>Arundineae</taxon>
        <taxon>Arundo</taxon>
    </lineage>
</organism>
<feature type="region of interest" description="Disordered" evidence="1">
    <location>
        <begin position="31"/>
        <end position="58"/>
    </location>
</feature>
<dbReference type="EMBL" id="GBRH01250498">
    <property type="protein sequence ID" value="JAD47397.1"/>
    <property type="molecule type" value="Transcribed_RNA"/>
</dbReference>
<protein>
    <submittedName>
        <fullName evidence="2">Uncharacterized protein</fullName>
    </submittedName>
</protein>
<sequence>MTNLESHGPRAGAAAPTGFVVSIQVMTYHHPARPFPPRRREFPLGPSRTAGILGGRRF</sequence>
<evidence type="ECO:0000313" key="2">
    <source>
        <dbReference type="EMBL" id="JAD47397.1"/>
    </source>
</evidence>
<dbReference type="AlphaFoldDB" id="A0A0A9AJX0"/>
<evidence type="ECO:0000256" key="1">
    <source>
        <dbReference type="SAM" id="MobiDB-lite"/>
    </source>
</evidence>
<proteinExistence type="predicted"/>
<reference evidence="2" key="2">
    <citation type="journal article" date="2015" name="Data Brief">
        <title>Shoot transcriptome of the giant reed, Arundo donax.</title>
        <authorList>
            <person name="Barrero R.A."/>
            <person name="Guerrero F.D."/>
            <person name="Moolhuijzen P."/>
            <person name="Goolsby J.A."/>
            <person name="Tidwell J."/>
            <person name="Bellgard S.E."/>
            <person name="Bellgard M.I."/>
        </authorList>
    </citation>
    <scope>NUCLEOTIDE SEQUENCE</scope>
    <source>
        <tissue evidence="2">Shoot tissue taken approximately 20 cm above the soil surface</tissue>
    </source>
</reference>
<name>A0A0A9AJX0_ARUDO</name>
<accession>A0A0A9AJX0</accession>